<dbReference type="AlphaFoldDB" id="A0AAV9DT26"/>
<name>A0AAV9DT26_ACOCL</name>
<organism evidence="1 2">
    <name type="scientific">Acorus calamus</name>
    <name type="common">Sweet flag</name>
    <dbReference type="NCBI Taxonomy" id="4465"/>
    <lineage>
        <taxon>Eukaryota</taxon>
        <taxon>Viridiplantae</taxon>
        <taxon>Streptophyta</taxon>
        <taxon>Embryophyta</taxon>
        <taxon>Tracheophyta</taxon>
        <taxon>Spermatophyta</taxon>
        <taxon>Magnoliopsida</taxon>
        <taxon>Liliopsida</taxon>
        <taxon>Acoraceae</taxon>
        <taxon>Acorus</taxon>
    </lineage>
</organism>
<keyword evidence="2" id="KW-1185">Reference proteome</keyword>
<accession>A0AAV9DT26</accession>
<reference evidence="1" key="1">
    <citation type="journal article" date="2023" name="Nat. Commun.">
        <title>Diploid and tetraploid genomes of Acorus and the evolution of monocots.</title>
        <authorList>
            <person name="Ma L."/>
            <person name="Liu K.W."/>
            <person name="Li Z."/>
            <person name="Hsiao Y.Y."/>
            <person name="Qi Y."/>
            <person name="Fu T."/>
            <person name="Tang G.D."/>
            <person name="Zhang D."/>
            <person name="Sun W.H."/>
            <person name="Liu D.K."/>
            <person name="Li Y."/>
            <person name="Chen G.Z."/>
            <person name="Liu X.D."/>
            <person name="Liao X.Y."/>
            <person name="Jiang Y.T."/>
            <person name="Yu X."/>
            <person name="Hao Y."/>
            <person name="Huang J."/>
            <person name="Zhao X.W."/>
            <person name="Ke S."/>
            <person name="Chen Y.Y."/>
            <person name="Wu W.L."/>
            <person name="Hsu J.L."/>
            <person name="Lin Y.F."/>
            <person name="Huang M.D."/>
            <person name="Li C.Y."/>
            <person name="Huang L."/>
            <person name="Wang Z.W."/>
            <person name="Zhao X."/>
            <person name="Zhong W.Y."/>
            <person name="Peng D.H."/>
            <person name="Ahmad S."/>
            <person name="Lan S."/>
            <person name="Zhang J.S."/>
            <person name="Tsai W.C."/>
            <person name="Van de Peer Y."/>
            <person name="Liu Z.J."/>
        </authorList>
    </citation>
    <scope>NUCLEOTIDE SEQUENCE</scope>
    <source>
        <strain evidence="1">CP</strain>
    </source>
</reference>
<reference evidence="1" key="2">
    <citation type="submission" date="2023-06" db="EMBL/GenBank/DDBJ databases">
        <authorList>
            <person name="Ma L."/>
            <person name="Liu K.-W."/>
            <person name="Li Z."/>
            <person name="Hsiao Y.-Y."/>
            <person name="Qi Y."/>
            <person name="Fu T."/>
            <person name="Tang G."/>
            <person name="Zhang D."/>
            <person name="Sun W.-H."/>
            <person name="Liu D.-K."/>
            <person name="Li Y."/>
            <person name="Chen G.-Z."/>
            <person name="Liu X.-D."/>
            <person name="Liao X.-Y."/>
            <person name="Jiang Y.-T."/>
            <person name="Yu X."/>
            <person name="Hao Y."/>
            <person name="Huang J."/>
            <person name="Zhao X.-W."/>
            <person name="Ke S."/>
            <person name="Chen Y.-Y."/>
            <person name="Wu W.-L."/>
            <person name="Hsu J.-L."/>
            <person name="Lin Y.-F."/>
            <person name="Huang M.-D."/>
            <person name="Li C.-Y."/>
            <person name="Huang L."/>
            <person name="Wang Z.-W."/>
            <person name="Zhao X."/>
            <person name="Zhong W.-Y."/>
            <person name="Peng D.-H."/>
            <person name="Ahmad S."/>
            <person name="Lan S."/>
            <person name="Zhang J.-S."/>
            <person name="Tsai W.-C."/>
            <person name="Van De Peer Y."/>
            <person name="Liu Z.-J."/>
        </authorList>
    </citation>
    <scope>NUCLEOTIDE SEQUENCE</scope>
    <source>
        <strain evidence="1">CP</strain>
        <tissue evidence="1">Leaves</tissue>
    </source>
</reference>
<dbReference type="Proteomes" id="UP001180020">
    <property type="component" value="Unassembled WGS sequence"/>
</dbReference>
<evidence type="ECO:0000313" key="2">
    <source>
        <dbReference type="Proteomes" id="UP001180020"/>
    </source>
</evidence>
<gene>
    <name evidence="1" type="ORF">QJS10_CPB11g02252</name>
</gene>
<sequence length="304" mass="33919">MILLELLPRLLIPIQKAEYNPPTEIRPVILRILPRKLAIALQSPVDVLLEVLHLRDYEPHIPRFLPLLFLLREAQRPLQPPHHRLPLATLVHQYRNFEQALEREGIDGQDLLEEPPRLRHNAVLVVEAREEELPLGLLRPRLDELVQDFHDFVILAFFELPVKEGSQGVDGFGVRFEKCETGGEGDSVFSVITGGGGGSALAGRRESLEARRAVAAVRTTAPAVVLILGRRGDLSGLELEDALKALAFEGERRRCLRAGADLGFGLEGENGVKTSRSPWMRAPRVKESMAIRVRVSVFVCGDVF</sequence>
<evidence type="ECO:0000313" key="1">
    <source>
        <dbReference type="EMBL" id="KAK1304220.1"/>
    </source>
</evidence>
<protein>
    <submittedName>
        <fullName evidence="1">Uncharacterized protein</fullName>
    </submittedName>
</protein>
<dbReference type="EMBL" id="JAUJYO010000011">
    <property type="protein sequence ID" value="KAK1304220.1"/>
    <property type="molecule type" value="Genomic_DNA"/>
</dbReference>
<proteinExistence type="predicted"/>
<comment type="caution">
    <text evidence="1">The sequence shown here is derived from an EMBL/GenBank/DDBJ whole genome shotgun (WGS) entry which is preliminary data.</text>
</comment>